<dbReference type="EMBL" id="JANBPU010000644">
    <property type="protein sequence ID" value="KAJ1910020.1"/>
    <property type="molecule type" value="Genomic_DNA"/>
</dbReference>
<dbReference type="AlphaFoldDB" id="A0A9W8DMC5"/>
<gene>
    <name evidence="1" type="ORF">H4219_006297</name>
</gene>
<protein>
    <submittedName>
        <fullName evidence="1">Uncharacterized protein</fullName>
    </submittedName>
</protein>
<comment type="caution">
    <text evidence="1">The sequence shown here is derived from an EMBL/GenBank/DDBJ whole genome shotgun (WGS) entry which is preliminary data.</text>
</comment>
<proteinExistence type="predicted"/>
<feature type="non-terminal residue" evidence="1">
    <location>
        <position position="60"/>
    </location>
</feature>
<dbReference type="Proteomes" id="UP001150538">
    <property type="component" value="Unassembled WGS sequence"/>
</dbReference>
<organism evidence="1 2">
    <name type="scientific">Mycoemilia scoparia</name>
    <dbReference type="NCBI Taxonomy" id="417184"/>
    <lineage>
        <taxon>Eukaryota</taxon>
        <taxon>Fungi</taxon>
        <taxon>Fungi incertae sedis</taxon>
        <taxon>Zoopagomycota</taxon>
        <taxon>Kickxellomycotina</taxon>
        <taxon>Kickxellomycetes</taxon>
        <taxon>Kickxellales</taxon>
        <taxon>Kickxellaceae</taxon>
        <taxon>Mycoemilia</taxon>
    </lineage>
</organism>
<evidence type="ECO:0000313" key="2">
    <source>
        <dbReference type="Proteomes" id="UP001150538"/>
    </source>
</evidence>
<sequence length="60" mass="6147">MPVISTPAGSQTTLATDMGPDDYFCGVCPNDSSRQCVLGRASAGGEDKVVIIQKCGAKQA</sequence>
<name>A0A9W8DMC5_9FUNG</name>
<evidence type="ECO:0000313" key="1">
    <source>
        <dbReference type="EMBL" id="KAJ1910020.1"/>
    </source>
</evidence>
<reference evidence="1" key="1">
    <citation type="submission" date="2022-07" db="EMBL/GenBank/DDBJ databases">
        <title>Phylogenomic reconstructions and comparative analyses of Kickxellomycotina fungi.</title>
        <authorList>
            <person name="Reynolds N.K."/>
            <person name="Stajich J.E."/>
            <person name="Barry K."/>
            <person name="Grigoriev I.V."/>
            <person name="Crous P."/>
            <person name="Smith M.E."/>
        </authorList>
    </citation>
    <scope>NUCLEOTIDE SEQUENCE</scope>
    <source>
        <strain evidence="1">NBRC 100468</strain>
    </source>
</reference>
<accession>A0A9W8DMC5</accession>
<keyword evidence="2" id="KW-1185">Reference proteome</keyword>